<dbReference type="Proteomes" id="UP000054359">
    <property type="component" value="Unassembled WGS sequence"/>
</dbReference>
<reference evidence="1 2" key="1">
    <citation type="submission" date="2013-11" db="EMBL/GenBank/DDBJ databases">
        <title>Genome sequencing of Stegodyphus mimosarum.</title>
        <authorList>
            <person name="Bechsgaard J."/>
        </authorList>
    </citation>
    <scope>NUCLEOTIDE SEQUENCE [LARGE SCALE GENOMIC DNA]</scope>
</reference>
<dbReference type="EMBL" id="KK121145">
    <property type="protein sequence ID" value="KFM79820.1"/>
    <property type="molecule type" value="Genomic_DNA"/>
</dbReference>
<dbReference type="AlphaFoldDB" id="A0A087UR31"/>
<proteinExistence type="predicted"/>
<accession>A0A087UR31</accession>
<evidence type="ECO:0000313" key="1">
    <source>
        <dbReference type="EMBL" id="KFM79820.1"/>
    </source>
</evidence>
<name>A0A087UR31_STEMI</name>
<sequence>MTHFWNCADLAFVNATVFALRVFYLQSPVIGIL</sequence>
<evidence type="ECO:0000313" key="2">
    <source>
        <dbReference type="Proteomes" id="UP000054359"/>
    </source>
</evidence>
<keyword evidence="2" id="KW-1185">Reference proteome</keyword>
<organism evidence="1 2">
    <name type="scientific">Stegodyphus mimosarum</name>
    <name type="common">African social velvet spider</name>
    <dbReference type="NCBI Taxonomy" id="407821"/>
    <lineage>
        <taxon>Eukaryota</taxon>
        <taxon>Metazoa</taxon>
        <taxon>Ecdysozoa</taxon>
        <taxon>Arthropoda</taxon>
        <taxon>Chelicerata</taxon>
        <taxon>Arachnida</taxon>
        <taxon>Araneae</taxon>
        <taxon>Araneomorphae</taxon>
        <taxon>Entelegynae</taxon>
        <taxon>Eresoidea</taxon>
        <taxon>Eresidae</taxon>
        <taxon>Stegodyphus</taxon>
    </lineage>
</organism>
<gene>
    <name evidence="1" type="ORF">X975_04561</name>
</gene>
<feature type="non-terminal residue" evidence="1">
    <location>
        <position position="33"/>
    </location>
</feature>
<protein>
    <submittedName>
        <fullName evidence="1">Uncharacterized protein</fullName>
    </submittedName>
</protein>